<dbReference type="KEGG" id="ddb:E7747_05485"/>
<accession>A0A4P7W1J9</accession>
<dbReference type="Proteomes" id="UP000297149">
    <property type="component" value="Chromosome"/>
</dbReference>
<proteinExistence type="predicted"/>
<organism evidence="1 2">
    <name type="scientific">Duncaniella dubosii</name>
    <dbReference type="NCBI Taxonomy" id="2518971"/>
    <lineage>
        <taxon>Bacteria</taxon>
        <taxon>Pseudomonadati</taxon>
        <taxon>Bacteroidota</taxon>
        <taxon>Bacteroidia</taxon>
        <taxon>Bacteroidales</taxon>
        <taxon>Muribaculaceae</taxon>
        <taxon>Duncaniella</taxon>
    </lineage>
</organism>
<gene>
    <name evidence="1" type="ORF">E7747_05485</name>
</gene>
<reference evidence="2" key="1">
    <citation type="submission" date="2019-02" db="EMBL/GenBank/DDBJ databases">
        <title>Isolation and identification of novel species under the genus Muribaculum.</title>
        <authorList>
            <person name="Miyake S."/>
            <person name="Ding Y."/>
            <person name="Low A."/>
            <person name="Soh M."/>
            <person name="Seedorf H."/>
        </authorList>
    </citation>
    <scope>NUCLEOTIDE SEQUENCE [LARGE SCALE GENOMIC DNA]</scope>
    <source>
        <strain evidence="2">H5</strain>
    </source>
</reference>
<keyword evidence="2" id="KW-1185">Reference proteome</keyword>
<dbReference type="EMBL" id="CP039396">
    <property type="protein sequence ID" value="QCD41781.1"/>
    <property type="molecule type" value="Genomic_DNA"/>
</dbReference>
<protein>
    <submittedName>
        <fullName evidence="1">DUF3078 domain-containing protein</fullName>
    </submittedName>
</protein>
<sequence length="477" mass="54376">MFRTFLSGLFLTVLGLVSGFGQTASVFGAPFTRSEIYNYQFPADLMTDSLELLSPADGKMPVMSALPADSLAADSLRFGPLPIDSLLNTMYVPTTPLPSYYFRPVVFDSYQLLDTIRIADAGGDVALTDPVYGWLATDFYHNNLIRRAKQSFIVNLPADVRFDEASLPEPPKKFEATVDPNTAKIVIAELPVKEAPKKQMEATFGRRYWLRTFNSSVQFSQAFVSPNWYQGGNNNINVLVNLFYNVKLNPAFHKKLLFETTFQYKLGMNDAPNDSLRNYSISEDLFQFNLLAGYKASKYWYYSTNVSFKTQFLHNYKANTRDLKGAFLSPGELNVGVGMTYNYANPKKTFTLDASISPFSWNMKTCVNHRMDETSYGIKEGRKSVSQYGSNAEAKLLWVIRDNISLRSRVFVFTDYDYAYGDWENTLSFNINRFLSTQIYVHMRYDTSTPDSDDADWRKFQLKEILSFGFAYKFSSI</sequence>
<dbReference type="AlphaFoldDB" id="A0A4P7W1J9"/>
<name>A0A4P7W1J9_9BACT</name>
<dbReference type="Pfam" id="PF11276">
    <property type="entry name" value="DUF3078"/>
    <property type="match status" value="1"/>
</dbReference>
<evidence type="ECO:0000313" key="2">
    <source>
        <dbReference type="Proteomes" id="UP000297149"/>
    </source>
</evidence>
<evidence type="ECO:0000313" key="1">
    <source>
        <dbReference type="EMBL" id="QCD41781.1"/>
    </source>
</evidence>
<dbReference type="InterPro" id="IPR021428">
    <property type="entry name" value="DUF3078"/>
</dbReference>